<keyword evidence="3" id="KW-1185">Reference proteome</keyword>
<dbReference type="Proteomes" id="UP000324222">
    <property type="component" value="Unassembled WGS sequence"/>
</dbReference>
<dbReference type="AlphaFoldDB" id="A0A5B7FE08"/>
<evidence type="ECO:0000313" key="2">
    <source>
        <dbReference type="EMBL" id="MPC45880.1"/>
    </source>
</evidence>
<gene>
    <name evidence="2" type="ORF">E2C01_039586</name>
</gene>
<dbReference type="EMBL" id="VSRR010006937">
    <property type="protein sequence ID" value="MPC45880.1"/>
    <property type="molecule type" value="Genomic_DNA"/>
</dbReference>
<evidence type="ECO:0000313" key="3">
    <source>
        <dbReference type="Proteomes" id="UP000324222"/>
    </source>
</evidence>
<proteinExistence type="predicted"/>
<name>A0A5B7FE08_PORTR</name>
<accession>A0A5B7FE08</accession>
<reference evidence="2 3" key="1">
    <citation type="submission" date="2019-05" db="EMBL/GenBank/DDBJ databases">
        <title>Another draft genome of Portunus trituberculatus and its Hox gene families provides insights of decapod evolution.</title>
        <authorList>
            <person name="Jeong J.-H."/>
            <person name="Song I."/>
            <person name="Kim S."/>
            <person name="Choi T."/>
            <person name="Kim D."/>
            <person name="Ryu S."/>
            <person name="Kim W."/>
        </authorList>
    </citation>
    <scope>NUCLEOTIDE SEQUENCE [LARGE SCALE GENOMIC DNA]</scope>
    <source>
        <tissue evidence="2">Muscle</tissue>
    </source>
</reference>
<organism evidence="2 3">
    <name type="scientific">Portunus trituberculatus</name>
    <name type="common">Swimming crab</name>
    <name type="synonym">Neptunus trituberculatus</name>
    <dbReference type="NCBI Taxonomy" id="210409"/>
    <lineage>
        <taxon>Eukaryota</taxon>
        <taxon>Metazoa</taxon>
        <taxon>Ecdysozoa</taxon>
        <taxon>Arthropoda</taxon>
        <taxon>Crustacea</taxon>
        <taxon>Multicrustacea</taxon>
        <taxon>Malacostraca</taxon>
        <taxon>Eumalacostraca</taxon>
        <taxon>Eucarida</taxon>
        <taxon>Decapoda</taxon>
        <taxon>Pleocyemata</taxon>
        <taxon>Brachyura</taxon>
        <taxon>Eubrachyura</taxon>
        <taxon>Portunoidea</taxon>
        <taxon>Portunidae</taxon>
        <taxon>Portuninae</taxon>
        <taxon>Portunus</taxon>
    </lineage>
</organism>
<evidence type="ECO:0000256" key="1">
    <source>
        <dbReference type="SAM" id="MobiDB-lite"/>
    </source>
</evidence>
<protein>
    <submittedName>
        <fullName evidence="2">Uncharacterized protein</fullName>
    </submittedName>
</protein>
<comment type="caution">
    <text evidence="2">The sequence shown here is derived from an EMBL/GenBank/DDBJ whole genome shotgun (WGS) entry which is preliminary data.</text>
</comment>
<feature type="region of interest" description="Disordered" evidence="1">
    <location>
        <begin position="1"/>
        <end position="69"/>
    </location>
</feature>
<sequence length="69" mass="7379">MWRNGGTGGGRGAIRFLDHSRRNKGITRNPLQVIKPPGGTLISPAAPHNNTARPSAKPLSGRFPTPGRR</sequence>
<feature type="compositionally biased region" description="Gly residues" evidence="1">
    <location>
        <begin position="1"/>
        <end position="12"/>
    </location>
</feature>